<gene>
    <name evidence="2" type="ORF">SAMN04489764_0635</name>
</gene>
<evidence type="ECO:0000313" key="2">
    <source>
        <dbReference type="EMBL" id="SDQ42632.1"/>
    </source>
</evidence>
<protein>
    <submittedName>
        <fullName evidence="2">SseB protein N-terminal domain-containing protein</fullName>
    </submittedName>
</protein>
<feature type="domain" description="SseB protein N-terminal" evidence="1">
    <location>
        <begin position="47"/>
        <end position="113"/>
    </location>
</feature>
<sequence>MADWENPFEQRLAEAFEAGETAVCLGMLRHTELGLPAERPGPPYPWPTVTGPDRTWLIAYTSQEAMRAATGGAVEHARITTLAELAAGWPDPRWGLAVNPGLPVSFFMESGTVARLAVPSLAQDHLAEPQPELPVLQKLLTVEDLYSYLADGETTVSGYCHHALDVEYIATPTVLLEALNRSAEEGLLSAEGSVHVLRWHAFGFNLYPTPYGGVDEESMRAVQGWVIEEPPFVGLGLAPNPDRLIREYKVHGVRLPHGAEIVELTDAGTEVRRAIFDGDTGRWLLVHRAGAS</sequence>
<reference evidence="2 3" key="1">
    <citation type="submission" date="2016-10" db="EMBL/GenBank/DDBJ databases">
        <authorList>
            <person name="de Groot N.N."/>
        </authorList>
    </citation>
    <scope>NUCLEOTIDE SEQUENCE [LARGE SCALE GENOMIC DNA]</scope>
    <source>
        <strain evidence="2 3">DSM 43794</strain>
    </source>
</reference>
<evidence type="ECO:0000313" key="3">
    <source>
        <dbReference type="Proteomes" id="UP000217103"/>
    </source>
</evidence>
<dbReference type="EMBL" id="FNKK01000002">
    <property type="protein sequence ID" value="SDQ42632.1"/>
    <property type="molecule type" value="Genomic_DNA"/>
</dbReference>
<name>A0A1H1ASN8_9ACTN</name>
<dbReference type="OrthoDB" id="3295680at2"/>
<proteinExistence type="predicted"/>
<organism evidence="2 3">
    <name type="scientific">Thermostaphylospora chromogena</name>
    <dbReference type="NCBI Taxonomy" id="35622"/>
    <lineage>
        <taxon>Bacteria</taxon>
        <taxon>Bacillati</taxon>
        <taxon>Actinomycetota</taxon>
        <taxon>Actinomycetes</taxon>
        <taxon>Streptosporangiales</taxon>
        <taxon>Thermomonosporaceae</taxon>
        <taxon>Thermostaphylospora</taxon>
    </lineage>
</organism>
<keyword evidence="3" id="KW-1185">Reference proteome</keyword>
<dbReference type="Pfam" id="PF07179">
    <property type="entry name" value="SseB"/>
    <property type="match status" value="1"/>
</dbReference>
<accession>A0A1H1ASN8</accession>
<dbReference type="Proteomes" id="UP000217103">
    <property type="component" value="Unassembled WGS sequence"/>
</dbReference>
<dbReference type="STRING" id="35622.SAMN04489764_0635"/>
<dbReference type="InterPro" id="IPR009839">
    <property type="entry name" value="SseB_N"/>
</dbReference>
<evidence type="ECO:0000259" key="1">
    <source>
        <dbReference type="Pfam" id="PF07179"/>
    </source>
</evidence>
<dbReference type="RefSeq" id="WP_093257590.1">
    <property type="nucleotide sequence ID" value="NZ_FNKK01000002.1"/>
</dbReference>
<dbReference type="AlphaFoldDB" id="A0A1H1ASN8"/>